<dbReference type="Proteomes" id="UP000236592">
    <property type="component" value="Chromosome"/>
</dbReference>
<dbReference type="EMBL" id="CP025938">
    <property type="protein sequence ID" value="AUS04122.1"/>
    <property type="molecule type" value="Genomic_DNA"/>
</dbReference>
<proteinExistence type="predicted"/>
<dbReference type="AlphaFoldDB" id="A0A2I7SDY7"/>
<dbReference type="KEGG" id="taj:C1A40_00890"/>
<organism evidence="1 2">
    <name type="scientific">Pseudotamlana carrageenivorans</name>
    <dbReference type="NCBI Taxonomy" id="2069432"/>
    <lineage>
        <taxon>Bacteria</taxon>
        <taxon>Pseudomonadati</taxon>
        <taxon>Bacteroidota</taxon>
        <taxon>Flavobacteriia</taxon>
        <taxon>Flavobacteriales</taxon>
        <taxon>Flavobacteriaceae</taxon>
        <taxon>Pseudotamlana</taxon>
    </lineage>
</organism>
<protein>
    <recommendedName>
        <fullName evidence="3">SGNH/GDSL hydrolase family protein</fullName>
    </recommendedName>
</protein>
<gene>
    <name evidence="1" type="ORF">C1A40_00890</name>
</gene>
<evidence type="ECO:0000313" key="1">
    <source>
        <dbReference type="EMBL" id="AUS04122.1"/>
    </source>
</evidence>
<keyword evidence="2" id="KW-1185">Reference proteome</keyword>
<sequence length="270" mass="31694">MYHNGKRVNRVKFLLDQKDKHYDIIFIGSSRVVNTIIPEVFDDELGLNTINLGIMDAQPKDVLCIAKLLKENRITYNTLFVQLDYYYNSLNKSRFLTYQLLPYIKNYNAVNDYFKDEADYYLLRYLPFYNYANNDSKLGLRSQLSMLFKKDNSLLKNKGFEPLHGYGNTWQRVLPDKIIDSNDYINRLEAFKRANNLNIKYFVTPFRSDTKKLSFIDSLEIKVPGIIDFSKAIQDDLSFKNGYHLNETGALKFSKIFSNYLKKNQPNNAI</sequence>
<reference evidence="2" key="1">
    <citation type="submission" date="2018-01" db="EMBL/GenBank/DDBJ databases">
        <title>Complete genome of Tamlana sp. UJ94.</title>
        <authorList>
            <person name="Jung J."/>
            <person name="Chung D."/>
            <person name="Bae S.S."/>
            <person name="Baek K."/>
        </authorList>
    </citation>
    <scope>NUCLEOTIDE SEQUENCE [LARGE SCALE GENOMIC DNA]</scope>
    <source>
        <strain evidence="2">UJ94</strain>
    </source>
</reference>
<accession>A0A2I7SDY7</accession>
<evidence type="ECO:0000313" key="2">
    <source>
        <dbReference type="Proteomes" id="UP000236592"/>
    </source>
</evidence>
<dbReference type="SUPFAM" id="SSF52266">
    <property type="entry name" value="SGNH hydrolase"/>
    <property type="match status" value="1"/>
</dbReference>
<evidence type="ECO:0008006" key="3">
    <source>
        <dbReference type="Google" id="ProtNLM"/>
    </source>
</evidence>
<name>A0A2I7SDY7_9FLAO</name>